<accession>A0AAV9ZQ29</accession>
<protein>
    <recommendedName>
        <fullName evidence="3">F-box domain-containing protein</fullName>
    </recommendedName>
</protein>
<organism evidence="1 2">
    <name type="scientific">Favolaschia claudopus</name>
    <dbReference type="NCBI Taxonomy" id="2862362"/>
    <lineage>
        <taxon>Eukaryota</taxon>
        <taxon>Fungi</taxon>
        <taxon>Dikarya</taxon>
        <taxon>Basidiomycota</taxon>
        <taxon>Agaricomycotina</taxon>
        <taxon>Agaricomycetes</taxon>
        <taxon>Agaricomycetidae</taxon>
        <taxon>Agaricales</taxon>
        <taxon>Marasmiineae</taxon>
        <taxon>Mycenaceae</taxon>
        <taxon>Favolaschia</taxon>
    </lineage>
</organism>
<dbReference type="Proteomes" id="UP001362999">
    <property type="component" value="Unassembled WGS sequence"/>
</dbReference>
<reference evidence="1 2" key="1">
    <citation type="journal article" date="2024" name="J Genomics">
        <title>Draft genome sequencing and assembly of Favolaschia claudopus CIRM-BRFM 2984 isolated from oak limbs.</title>
        <authorList>
            <person name="Navarro D."/>
            <person name="Drula E."/>
            <person name="Chaduli D."/>
            <person name="Cazenave R."/>
            <person name="Ahrendt S."/>
            <person name="Wang J."/>
            <person name="Lipzen A."/>
            <person name="Daum C."/>
            <person name="Barry K."/>
            <person name="Grigoriev I.V."/>
            <person name="Favel A."/>
            <person name="Rosso M.N."/>
            <person name="Martin F."/>
        </authorList>
    </citation>
    <scope>NUCLEOTIDE SEQUENCE [LARGE SCALE GENOMIC DNA]</scope>
    <source>
        <strain evidence="1 2">CIRM-BRFM 2984</strain>
    </source>
</reference>
<keyword evidence="2" id="KW-1185">Reference proteome</keyword>
<gene>
    <name evidence="1" type="ORF">R3P38DRAFT_3094787</name>
</gene>
<evidence type="ECO:0008006" key="3">
    <source>
        <dbReference type="Google" id="ProtNLM"/>
    </source>
</evidence>
<proteinExistence type="predicted"/>
<sequence>MNQADQTPVALTLPAEILLDIVSYFHNRALPYEQQSSPAPDTTRVQILRSLSQVCQYYRRVFLRLSWEYLEILDTPTNSANPLPNRLLRRMTGVLKTPSVPRCIRTAVVSLKLPPNSNQMYWDVITVFVRLLVAASKLSWLHILDVSGAQASVLADILASHSFPGITRLAVPCALARSLAAFPNVHSLTVTDKAVADYYAIAFLKASGRYCKRLEEMWHLSSTLPVVKCLIKAHPDIKALSFNDDLGSNSFDHLRELKSLSCIQFPHRHMGNFGSAVVCAEVKSCFLRLESDSAVRVEYPSGDDVGDDAAVTVILDPH</sequence>
<evidence type="ECO:0000313" key="1">
    <source>
        <dbReference type="EMBL" id="KAK6988591.1"/>
    </source>
</evidence>
<name>A0AAV9ZQ29_9AGAR</name>
<comment type="caution">
    <text evidence="1">The sequence shown here is derived from an EMBL/GenBank/DDBJ whole genome shotgun (WGS) entry which is preliminary data.</text>
</comment>
<dbReference type="EMBL" id="JAWWNJ010000121">
    <property type="protein sequence ID" value="KAK6988591.1"/>
    <property type="molecule type" value="Genomic_DNA"/>
</dbReference>
<dbReference type="AlphaFoldDB" id="A0AAV9ZQ29"/>
<evidence type="ECO:0000313" key="2">
    <source>
        <dbReference type="Proteomes" id="UP001362999"/>
    </source>
</evidence>